<dbReference type="PANTHER" id="PTHR32546">
    <property type="entry name" value="G-PROTEIN COUPLED RECEPTOR 158-RELATED"/>
    <property type="match status" value="1"/>
</dbReference>
<evidence type="ECO:0000313" key="14">
    <source>
        <dbReference type="Proteomes" id="UP001217089"/>
    </source>
</evidence>
<evidence type="ECO:0000256" key="2">
    <source>
        <dbReference type="ARBA" id="ARBA00007242"/>
    </source>
</evidence>
<dbReference type="InterPro" id="IPR054714">
    <property type="entry name" value="GPR158_179_extracellular"/>
</dbReference>
<keyword evidence="10" id="KW-0472">Membrane</keyword>
<dbReference type="EMBL" id="JARBDR010000337">
    <property type="protein sequence ID" value="KAJ8315213.1"/>
    <property type="molecule type" value="Genomic_DNA"/>
</dbReference>
<evidence type="ECO:0000256" key="1">
    <source>
        <dbReference type="ARBA" id="ARBA00004651"/>
    </source>
</evidence>
<evidence type="ECO:0000256" key="11">
    <source>
        <dbReference type="SAM" id="SignalP"/>
    </source>
</evidence>
<comment type="caution">
    <text evidence="13">The sequence shown here is derived from an EMBL/GenBank/DDBJ whole genome shotgun (WGS) entry which is preliminary data.</text>
</comment>
<keyword evidence="4 11" id="KW-0732">Signal</keyword>
<feature type="signal peptide" evidence="11">
    <location>
        <begin position="1"/>
        <end position="20"/>
    </location>
</feature>
<dbReference type="Gene3D" id="3.30.450.20">
    <property type="entry name" value="PAS domain"/>
    <property type="match status" value="2"/>
</dbReference>
<comment type="similarity">
    <text evidence="2">Belongs to the G-protein coupled receptor 3 family.</text>
</comment>
<reference evidence="13 14" key="1">
    <citation type="submission" date="2022-12" db="EMBL/GenBank/DDBJ databases">
        <title>Chromosome-level genome of Tegillarca granosa.</title>
        <authorList>
            <person name="Kim J."/>
        </authorList>
    </citation>
    <scope>NUCLEOTIDE SEQUENCE [LARGE SCALE GENOMIC DNA]</scope>
    <source>
        <strain evidence="13">Teg-2019</strain>
        <tissue evidence="13">Adductor muscle</tissue>
    </source>
</reference>
<keyword evidence="8" id="KW-0807">Transducer</keyword>
<feature type="region of interest" description="Disordered" evidence="9">
    <location>
        <begin position="410"/>
        <end position="429"/>
    </location>
</feature>
<keyword evidence="10" id="KW-0812">Transmembrane</keyword>
<dbReference type="Proteomes" id="UP001217089">
    <property type="component" value="Unassembled WGS sequence"/>
</dbReference>
<protein>
    <recommendedName>
        <fullName evidence="12">GPR158/179 extracellular domain-containing protein</fullName>
    </recommendedName>
</protein>
<evidence type="ECO:0000256" key="5">
    <source>
        <dbReference type="ARBA" id="ARBA00023040"/>
    </source>
</evidence>
<evidence type="ECO:0000256" key="3">
    <source>
        <dbReference type="ARBA" id="ARBA00022475"/>
    </source>
</evidence>
<dbReference type="Pfam" id="PF22572">
    <property type="entry name" value="GPR158_179_EC"/>
    <property type="match status" value="1"/>
</dbReference>
<feature type="compositionally biased region" description="Acidic residues" evidence="9">
    <location>
        <begin position="410"/>
        <end position="419"/>
    </location>
</feature>
<name>A0ABQ9FD17_TEGGR</name>
<comment type="subcellular location">
    <subcellularLocation>
        <location evidence="1">Cell membrane</location>
        <topology evidence="1">Multi-pass membrane protein</topology>
    </subcellularLocation>
</comment>
<evidence type="ECO:0000256" key="4">
    <source>
        <dbReference type="ARBA" id="ARBA00022729"/>
    </source>
</evidence>
<keyword evidence="10" id="KW-1133">Transmembrane helix</keyword>
<dbReference type="InterPro" id="IPR043458">
    <property type="entry name" value="GPR158/179"/>
</dbReference>
<proteinExistence type="inferred from homology"/>
<feature type="domain" description="GPR158/179 extracellular" evidence="12">
    <location>
        <begin position="637"/>
        <end position="733"/>
    </location>
</feature>
<evidence type="ECO:0000256" key="7">
    <source>
        <dbReference type="ARBA" id="ARBA00023180"/>
    </source>
</evidence>
<evidence type="ECO:0000313" key="13">
    <source>
        <dbReference type="EMBL" id="KAJ8315213.1"/>
    </source>
</evidence>
<evidence type="ECO:0000256" key="10">
    <source>
        <dbReference type="SAM" id="Phobius"/>
    </source>
</evidence>
<keyword evidence="5" id="KW-0297">G-protein coupled receptor</keyword>
<keyword evidence="7" id="KW-0325">Glycoprotein</keyword>
<evidence type="ECO:0000259" key="12">
    <source>
        <dbReference type="Pfam" id="PF22572"/>
    </source>
</evidence>
<feature type="chain" id="PRO_5045402946" description="GPR158/179 extracellular domain-containing protein" evidence="11">
    <location>
        <begin position="21"/>
        <end position="798"/>
    </location>
</feature>
<organism evidence="13 14">
    <name type="scientific">Tegillarca granosa</name>
    <name type="common">Malaysian cockle</name>
    <name type="synonym">Anadara granosa</name>
    <dbReference type="NCBI Taxonomy" id="220873"/>
    <lineage>
        <taxon>Eukaryota</taxon>
        <taxon>Metazoa</taxon>
        <taxon>Spiralia</taxon>
        <taxon>Lophotrochozoa</taxon>
        <taxon>Mollusca</taxon>
        <taxon>Bivalvia</taxon>
        <taxon>Autobranchia</taxon>
        <taxon>Pteriomorphia</taxon>
        <taxon>Arcoida</taxon>
        <taxon>Arcoidea</taxon>
        <taxon>Arcidae</taxon>
        <taxon>Tegillarca</taxon>
    </lineage>
</organism>
<dbReference type="PANTHER" id="PTHR32546:SF29">
    <property type="entry name" value="G-PROTEIN COUPLED RECEPTORS FAMILY 3 PROFILE DOMAIN-CONTAINING PROTEIN"/>
    <property type="match status" value="1"/>
</dbReference>
<keyword evidence="6" id="KW-0675">Receptor</keyword>
<gene>
    <name evidence="13" type="ORF">KUTeg_007363</name>
</gene>
<evidence type="ECO:0000256" key="9">
    <source>
        <dbReference type="SAM" id="MobiDB-lite"/>
    </source>
</evidence>
<evidence type="ECO:0000256" key="6">
    <source>
        <dbReference type="ARBA" id="ARBA00023170"/>
    </source>
</evidence>
<keyword evidence="3" id="KW-1003">Cell membrane</keyword>
<accession>A0ABQ9FD17</accession>
<keyword evidence="14" id="KW-1185">Reference proteome</keyword>
<sequence>MGMLGRACVFLAITIVCMNADSIYRWIKGDNFSIIERHVMKVIMSDCKSNSKDVMFLPDNVVTQIPRYNELLTKVWYKNRSALIEMHNSALNRAMFFSYILQRMNDSKLFFVQPDWNYMFLSTTADVNAHKGIFNGSAIYFDTHCHYPNWYTTVDFNKTLELFGPKAYGVDDSYDMGNFLRENTKRTNVVKDAGSGSGRNYTSEGYKMNPWYSFWLPDIKGDQDSVQKFTYAVNIKYSNETGKFTKEEYDTFRFFGPNSPGISEKDESKLPVRFTKPYFDCSGSKKWVISAAAPIVDYMPRYLNWTHLRRQRFVGVIVIDRDFMEIDYNACRPSIGNPGPSFLGGVDKCKKDTTTVDLQVLPVVENAEISLSNTVKKRSLLSYNDSYISLQKRHIENFKKTLIKANLDPEPVETVEEEPEPRARSRKKRSANFDKYSFNRMLDIFERVKRVNKDNCHSMPDSYKVLPGDVAYGVESQFDNQARQALRIAHFLTNFYQNVVPGENFGTLKGGNRVHYEHLFGEVLANVMADHKILSSGVFFEPYFFEDENGTKKEYFGPWAFKRDGEYFAIDTAGFKKRYTDEPWYRVIASRWQTNTKGIQKYRMKALIRSDPNGTSTIKHEYYPMGYFAPAVGDGIWSRPHFKCDGRVDNWVITYSIPFIGLDDLRKKYKFRGVATVDVPLDQIEIDQCAQQFSVANAFKNTARCDYKSTDCSKLSGYKFQRGAYKCACKRGFEYPWKDGREWFQGSLMEQEHLKKTLGLFSIYDGLKCRVSSSAAVNVSIVLFVCALLISLFRQTHI</sequence>
<feature type="transmembrane region" description="Helical" evidence="10">
    <location>
        <begin position="775"/>
        <end position="793"/>
    </location>
</feature>
<evidence type="ECO:0000256" key="8">
    <source>
        <dbReference type="ARBA" id="ARBA00023224"/>
    </source>
</evidence>